<proteinExistence type="predicted"/>
<keyword evidence="2" id="KW-1185">Reference proteome</keyword>
<dbReference type="InterPro" id="IPR042257">
    <property type="entry name" value="DGOK_C"/>
</dbReference>
<evidence type="ECO:0000313" key="2">
    <source>
        <dbReference type="Proteomes" id="UP000188604"/>
    </source>
</evidence>
<dbReference type="RefSeq" id="WP_077807779.1">
    <property type="nucleotide sequence ID" value="NZ_BJXS01000001.1"/>
</dbReference>
<dbReference type="Proteomes" id="UP000188604">
    <property type="component" value="Chromosome"/>
</dbReference>
<organism evidence="1 2">
    <name type="scientific">Neoasaia chiangmaiensis</name>
    <dbReference type="NCBI Taxonomy" id="320497"/>
    <lineage>
        <taxon>Bacteria</taxon>
        <taxon>Pseudomonadati</taxon>
        <taxon>Pseudomonadota</taxon>
        <taxon>Alphaproteobacteria</taxon>
        <taxon>Acetobacterales</taxon>
        <taxon>Acetobacteraceae</taxon>
        <taxon>Neoasaia</taxon>
    </lineage>
</organism>
<dbReference type="Gene3D" id="3.30.420.300">
    <property type="entry name" value="2-keto-3-deoxy-galactonokinase, substrate binding domain"/>
    <property type="match status" value="1"/>
</dbReference>
<dbReference type="Gene3D" id="3.30.420.310">
    <property type="entry name" value="2-keto-3-deoxy-galactonokinase, C-terminal domain"/>
    <property type="match status" value="1"/>
</dbReference>
<dbReference type="OrthoDB" id="256574at2"/>
<dbReference type="InterPro" id="IPR042258">
    <property type="entry name" value="DGOK_N"/>
</dbReference>
<dbReference type="InterPro" id="IPR043129">
    <property type="entry name" value="ATPase_NBD"/>
</dbReference>
<dbReference type="EMBL" id="CP014691">
    <property type="protein sequence ID" value="AQS88730.1"/>
    <property type="molecule type" value="Genomic_DNA"/>
</dbReference>
<dbReference type="GO" id="GO:0008671">
    <property type="term" value="F:2-dehydro-3-deoxygalactonokinase activity"/>
    <property type="evidence" value="ECO:0007669"/>
    <property type="project" value="InterPro"/>
</dbReference>
<dbReference type="SUPFAM" id="SSF53067">
    <property type="entry name" value="Actin-like ATPase domain"/>
    <property type="match status" value="1"/>
</dbReference>
<dbReference type="InterPro" id="IPR007729">
    <property type="entry name" value="DGOK"/>
</dbReference>
<evidence type="ECO:0000313" key="1">
    <source>
        <dbReference type="EMBL" id="AQS88730.1"/>
    </source>
</evidence>
<dbReference type="GO" id="GO:0034194">
    <property type="term" value="P:D-galactonate catabolic process"/>
    <property type="evidence" value="ECO:0007669"/>
    <property type="project" value="InterPro"/>
</dbReference>
<accession>A0A1U9KSU1</accession>
<dbReference type="KEGG" id="nch:A0U93_13295"/>
<protein>
    <submittedName>
        <fullName evidence="1">Uncharacterized protein</fullName>
    </submittedName>
</protein>
<dbReference type="STRING" id="320497.A0U93_13295"/>
<dbReference type="Pfam" id="PF05035">
    <property type="entry name" value="DGOK"/>
    <property type="match status" value="1"/>
</dbReference>
<dbReference type="CDD" id="cd24012">
    <property type="entry name" value="ASKHA_NBD_KDGal-kinase"/>
    <property type="match status" value="1"/>
</dbReference>
<reference evidence="1 2" key="1">
    <citation type="submission" date="2016-03" db="EMBL/GenBank/DDBJ databases">
        <title>Acetic acid bacteria sequencing.</title>
        <authorList>
            <person name="Brandt J."/>
            <person name="Jakob F."/>
            <person name="Vogel R.F."/>
        </authorList>
    </citation>
    <scope>NUCLEOTIDE SEQUENCE [LARGE SCALE GENOMIC DNA]</scope>
    <source>
        <strain evidence="1 2">NBRC 101099</strain>
    </source>
</reference>
<name>A0A1U9KSU1_9PROT</name>
<dbReference type="AlphaFoldDB" id="A0A1U9KSU1"/>
<sequence>MPRNNTTLIALDWGTSSLRAWLFDRNGDVLDTRATDMGILHLPEGGFPAALQTVTEGWVTASTPILACGMIGSRNGWREVPYLDCPVSVADIAQAIDRAADIAIVPGLRVGGAFSDVMRGEEAQVVGALAVRPSLADGAVMILPGTHSKWAHVSSGRIVSFRTYMTGELFAVLTRHSILGRLPSDCESPESARDEAFARGVLAAREPEASLSAHLFSTRSLVLNDRLEPGAARDYLSGLLIGDEVRSGTGLLATQRDASTVLIGEPALTARYAKAFTLLGHHAPETLGNTAAAGLLNLARAAGLLET</sequence>
<gene>
    <name evidence="1" type="ORF">A0U93_13295</name>
</gene>